<dbReference type="AlphaFoldDB" id="A0A1M6EGW1"/>
<evidence type="ECO:0000256" key="1">
    <source>
        <dbReference type="ARBA" id="ARBA00004127"/>
    </source>
</evidence>
<dbReference type="GO" id="GO:0032259">
    <property type="term" value="P:methylation"/>
    <property type="evidence" value="ECO:0007669"/>
    <property type="project" value="UniProtKB-KW"/>
</dbReference>
<evidence type="ECO:0000256" key="4">
    <source>
        <dbReference type="ARBA" id="ARBA00023136"/>
    </source>
</evidence>
<feature type="transmembrane region" description="Helical" evidence="5">
    <location>
        <begin position="6"/>
        <end position="25"/>
    </location>
</feature>
<dbReference type="PANTHER" id="PTHR12714:SF24">
    <property type="entry name" value="SLR1182 PROTEIN"/>
    <property type="match status" value="1"/>
</dbReference>
<evidence type="ECO:0000313" key="6">
    <source>
        <dbReference type="EMBL" id="SHI84528.1"/>
    </source>
</evidence>
<accession>A0A1M6EGW1</accession>
<dbReference type="Proteomes" id="UP000184231">
    <property type="component" value="Unassembled WGS sequence"/>
</dbReference>
<dbReference type="GO" id="GO:0008168">
    <property type="term" value="F:methyltransferase activity"/>
    <property type="evidence" value="ECO:0007669"/>
    <property type="project" value="UniProtKB-KW"/>
</dbReference>
<dbReference type="OrthoDB" id="9809773at2"/>
<evidence type="ECO:0000256" key="5">
    <source>
        <dbReference type="SAM" id="Phobius"/>
    </source>
</evidence>
<keyword evidence="7" id="KW-1185">Reference proteome</keyword>
<dbReference type="STRING" id="558155.SAMN04487911_106145"/>
<protein>
    <submittedName>
        <fullName evidence="6">Protein-S-isoprenylcysteine O-methyltransferase Ste14</fullName>
    </submittedName>
</protein>
<dbReference type="RefSeq" id="WP_072763765.1">
    <property type="nucleotide sequence ID" value="NZ_FQYX01000006.1"/>
</dbReference>
<dbReference type="Pfam" id="PF04191">
    <property type="entry name" value="PEMT"/>
    <property type="match status" value="1"/>
</dbReference>
<gene>
    <name evidence="6" type="ORF">SAMN04487911_106145</name>
</gene>
<dbReference type="EMBL" id="FQYX01000006">
    <property type="protein sequence ID" value="SHI84528.1"/>
    <property type="molecule type" value="Genomic_DNA"/>
</dbReference>
<comment type="subcellular location">
    <subcellularLocation>
        <location evidence="1">Endomembrane system</location>
        <topology evidence="1">Multi-pass membrane protein</topology>
    </subcellularLocation>
</comment>
<feature type="transmembrane region" description="Helical" evidence="5">
    <location>
        <begin position="89"/>
        <end position="119"/>
    </location>
</feature>
<organism evidence="6 7">
    <name type="scientific">Arenibacter nanhaiticus</name>
    <dbReference type="NCBI Taxonomy" id="558155"/>
    <lineage>
        <taxon>Bacteria</taxon>
        <taxon>Pseudomonadati</taxon>
        <taxon>Bacteroidota</taxon>
        <taxon>Flavobacteriia</taxon>
        <taxon>Flavobacteriales</taxon>
        <taxon>Flavobacteriaceae</taxon>
        <taxon>Arenibacter</taxon>
    </lineage>
</organism>
<sequence length="150" mass="17144">MKVKIPPVGVAVVFALLMYLLAMVLPVGDFEFFGRNYLILILVFMAVLIAFVSLFQFVKFKTSIDPLHPGKASRLITTGLYSYSRNPMYLALLLLLLAWGLWLGNAFNTLLAAGFVYFINAYQILPEEEALLKKFGKDYQKYCLAVRRWF</sequence>
<evidence type="ECO:0000256" key="3">
    <source>
        <dbReference type="ARBA" id="ARBA00022989"/>
    </source>
</evidence>
<feature type="transmembrane region" description="Helical" evidence="5">
    <location>
        <begin position="37"/>
        <end position="58"/>
    </location>
</feature>
<evidence type="ECO:0000256" key="2">
    <source>
        <dbReference type="ARBA" id="ARBA00022692"/>
    </source>
</evidence>
<proteinExistence type="predicted"/>
<name>A0A1M6EGW1_9FLAO</name>
<dbReference type="GO" id="GO:0012505">
    <property type="term" value="C:endomembrane system"/>
    <property type="evidence" value="ECO:0007669"/>
    <property type="project" value="UniProtKB-SubCell"/>
</dbReference>
<keyword evidence="4 5" id="KW-0472">Membrane</keyword>
<keyword evidence="6" id="KW-0808">Transferase</keyword>
<reference evidence="6 7" key="1">
    <citation type="submission" date="2016-11" db="EMBL/GenBank/DDBJ databases">
        <authorList>
            <person name="Jaros S."/>
            <person name="Januszkiewicz K."/>
            <person name="Wedrychowicz H."/>
        </authorList>
    </citation>
    <scope>NUCLEOTIDE SEQUENCE [LARGE SCALE GENOMIC DNA]</scope>
    <source>
        <strain evidence="6 7">CGMCC 1.8863</strain>
    </source>
</reference>
<evidence type="ECO:0000313" key="7">
    <source>
        <dbReference type="Proteomes" id="UP000184231"/>
    </source>
</evidence>
<keyword evidence="6" id="KW-0489">Methyltransferase</keyword>
<dbReference type="Gene3D" id="1.20.120.1630">
    <property type="match status" value="1"/>
</dbReference>
<dbReference type="PANTHER" id="PTHR12714">
    <property type="entry name" value="PROTEIN-S ISOPRENYLCYSTEINE O-METHYLTRANSFERASE"/>
    <property type="match status" value="1"/>
</dbReference>
<keyword evidence="3 5" id="KW-1133">Transmembrane helix</keyword>
<keyword evidence="2 5" id="KW-0812">Transmembrane</keyword>
<dbReference type="InterPro" id="IPR007318">
    <property type="entry name" value="Phopholipid_MeTrfase"/>
</dbReference>